<evidence type="ECO:0000313" key="4">
    <source>
        <dbReference type="EMBL" id="MFC5179385.1"/>
    </source>
</evidence>
<evidence type="ECO:0000259" key="3">
    <source>
        <dbReference type="Pfam" id="PF09925"/>
    </source>
</evidence>
<feature type="transmembrane region" description="Helical" evidence="2">
    <location>
        <begin position="201"/>
        <end position="220"/>
    </location>
</feature>
<dbReference type="RefSeq" id="WP_378593470.1">
    <property type="nucleotide sequence ID" value="NZ_JBHSKD010000027.1"/>
</dbReference>
<feature type="domain" description="DUF2157" evidence="3">
    <location>
        <begin position="25"/>
        <end position="173"/>
    </location>
</feature>
<feature type="transmembrane region" description="Helical" evidence="2">
    <location>
        <begin position="64"/>
        <end position="82"/>
    </location>
</feature>
<feature type="transmembrane region" description="Helical" evidence="2">
    <location>
        <begin position="175"/>
        <end position="195"/>
    </location>
</feature>
<keyword evidence="2" id="KW-1133">Transmembrane helix</keyword>
<evidence type="ECO:0000256" key="1">
    <source>
        <dbReference type="SAM" id="MobiDB-lite"/>
    </source>
</evidence>
<feature type="transmembrane region" description="Helical" evidence="2">
    <location>
        <begin position="153"/>
        <end position="170"/>
    </location>
</feature>
<proteinExistence type="predicted"/>
<organism evidence="4 5">
    <name type="scientific">Nocardioides taihuensis</name>
    <dbReference type="NCBI Taxonomy" id="1835606"/>
    <lineage>
        <taxon>Bacteria</taxon>
        <taxon>Bacillati</taxon>
        <taxon>Actinomycetota</taxon>
        <taxon>Actinomycetes</taxon>
        <taxon>Propionibacteriales</taxon>
        <taxon>Nocardioidaceae</taxon>
        <taxon>Nocardioides</taxon>
    </lineage>
</organism>
<dbReference type="Pfam" id="PF09925">
    <property type="entry name" value="DUF2157"/>
    <property type="match status" value="1"/>
</dbReference>
<evidence type="ECO:0000256" key="2">
    <source>
        <dbReference type="SAM" id="Phobius"/>
    </source>
</evidence>
<dbReference type="Proteomes" id="UP001596087">
    <property type="component" value="Unassembled WGS sequence"/>
</dbReference>
<feature type="transmembrane region" description="Helical" evidence="2">
    <location>
        <begin position="124"/>
        <end position="141"/>
    </location>
</feature>
<feature type="transmembrane region" description="Helical" evidence="2">
    <location>
        <begin position="336"/>
        <end position="358"/>
    </location>
</feature>
<sequence length="360" mass="35944">MSAPSTAHAPAPRPAEQRLSTEVTTWVAEGLITEEQGARLLARGPVAAPPAPHRPAATSVVAEALGYLGGVVVLVGAILIGARVWHQLDTPGRLAVLGLAAALLVAAGAAVPTRLGPPGQRLRAVLWTASLGATAATFGVFAVEVLDFDGAEVGLVAAGTATVLGVLLFLVDRALLLQIGTGVAALATAGTLASVVAGPEAAPGVAVWAGGVVWVLLGWGELLQPRIVVRALGGAAMIFGAMFTLQYDAGLVFALATATLIVVMALLARDPLLLAVGAIGAFQSLPAAVSEWFPDSLAVPIALVVLGLVLVGLAVRVVRRGPAVGEPRLAVLPRRAAVVAATVVAVLAVPAVAVVGALTG</sequence>
<feature type="transmembrane region" description="Helical" evidence="2">
    <location>
        <begin position="296"/>
        <end position="315"/>
    </location>
</feature>
<protein>
    <submittedName>
        <fullName evidence="4">DUF2157 domain-containing protein</fullName>
    </submittedName>
</protein>
<comment type="caution">
    <text evidence="4">The sequence shown here is derived from an EMBL/GenBank/DDBJ whole genome shotgun (WGS) entry which is preliminary data.</text>
</comment>
<name>A0ABW0BQM3_9ACTN</name>
<keyword evidence="2" id="KW-0812">Transmembrane</keyword>
<gene>
    <name evidence="4" type="ORF">ACFPGP_22075</name>
</gene>
<reference evidence="5" key="1">
    <citation type="journal article" date="2019" name="Int. J. Syst. Evol. Microbiol.">
        <title>The Global Catalogue of Microorganisms (GCM) 10K type strain sequencing project: providing services to taxonomists for standard genome sequencing and annotation.</title>
        <authorList>
            <consortium name="The Broad Institute Genomics Platform"/>
            <consortium name="The Broad Institute Genome Sequencing Center for Infectious Disease"/>
            <person name="Wu L."/>
            <person name="Ma J."/>
        </authorList>
    </citation>
    <scope>NUCLEOTIDE SEQUENCE [LARGE SCALE GENOMIC DNA]</scope>
    <source>
        <strain evidence="5">DFY41</strain>
    </source>
</reference>
<feature type="transmembrane region" description="Helical" evidence="2">
    <location>
        <begin position="94"/>
        <end position="112"/>
    </location>
</feature>
<feature type="region of interest" description="Disordered" evidence="1">
    <location>
        <begin position="1"/>
        <end position="21"/>
    </location>
</feature>
<keyword evidence="2" id="KW-0472">Membrane</keyword>
<feature type="transmembrane region" description="Helical" evidence="2">
    <location>
        <begin position="227"/>
        <end position="245"/>
    </location>
</feature>
<keyword evidence="5" id="KW-1185">Reference proteome</keyword>
<evidence type="ECO:0000313" key="5">
    <source>
        <dbReference type="Proteomes" id="UP001596087"/>
    </source>
</evidence>
<dbReference type="EMBL" id="JBHSKD010000027">
    <property type="protein sequence ID" value="MFC5179385.1"/>
    <property type="molecule type" value="Genomic_DNA"/>
</dbReference>
<dbReference type="InterPro" id="IPR018677">
    <property type="entry name" value="DUF2157"/>
</dbReference>
<accession>A0ABW0BQM3</accession>